<comment type="caution">
    <text evidence="7">The sequence shown here is derived from an EMBL/GenBank/DDBJ whole genome shotgun (WGS) entry which is preliminary data.</text>
</comment>
<dbReference type="InterPro" id="IPR000847">
    <property type="entry name" value="LysR_HTH_N"/>
</dbReference>
<evidence type="ECO:0000256" key="4">
    <source>
        <dbReference type="ARBA" id="ARBA00023159"/>
    </source>
</evidence>
<dbReference type="EMBL" id="JACKTY010000041">
    <property type="protein sequence ID" value="MCV7229362.1"/>
    <property type="molecule type" value="Genomic_DNA"/>
</dbReference>
<evidence type="ECO:0000256" key="1">
    <source>
        <dbReference type="ARBA" id="ARBA00009437"/>
    </source>
</evidence>
<comment type="similarity">
    <text evidence="1">Belongs to the LysR transcriptional regulatory family.</text>
</comment>
<dbReference type="Proteomes" id="UP001526201">
    <property type="component" value="Unassembled WGS sequence"/>
</dbReference>
<dbReference type="PRINTS" id="PR00039">
    <property type="entry name" value="HTHLYSR"/>
</dbReference>
<evidence type="ECO:0000256" key="5">
    <source>
        <dbReference type="ARBA" id="ARBA00023163"/>
    </source>
</evidence>
<gene>
    <name evidence="7" type="ORF">H7J73_25455</name>
</gene>
<dbReference type="Gene3D" id="3.40.190.10">
    <property type="entry name" value="Periplasmic binding protein-like II"/>
    <property type="match status" value="2"/>
</dbReference>
<dbReference type="PROSITE" id="PS50931">
    <property type="entry name" value="HTH_LYSR"/>
    <property type="match status" value="1"/>
</dbReference>
<keyword evidence="4" id="KW-0010">Activator</keyword>
<dbReference type="Pfam" id="PF03466">
    <property type="entry name" value="LysR_substrate"/>
    <property type="match status" value="1"/>
</dbReference>
<feature type="domain" description="HTH lysR-type" evidence="6">
    <location>
        <begin position="4"/>
        <end position="61"/>
    </location>
</feature>
<dbReference type="InterPro" id="IPR036390">
    <property type="entry name" value="WH_DNA-bd_sf"/>
</dbReference>
<evidence type="ECO:0000259" key="6">
    <source>
        <dbReference type="PROSITE" id="PS50931"/>
    </source>
</evidence>
<dbReference type="Pfam" id="PF00126">
    <property type="entry name" value="HTH_1"/>
    <property type="match status" value="1"/>
</dbReference>
<dbReference type="PANTHER" id="PTHR30346:SF0">
    <property type="entry name" value="HCA OPERON TRANSCRIPTIONAL ACTIVATOR HCAR"/>
    <property type="match status" value="1"/>
</dbReference>
<evidence type="ECO:0000256" key="2">
    <source>
        <dbReference type="ARBA" id="ARBA00023015"/>
    </source>
</evidence>
<dbReference type="SUPFAM" id="SSF53850">
    <property type="entry name" value="Periplasmic binding protein-like II"/>
    <property type="match status" value="1"/>
</dbReference>
<evidence type="ECO:0000313" key="7">
    <source>
        <dbReference type="EMBL" id="MCV7229362.1"/>
    </source>
</evidence>
<accession>A0ABT3CJ30</accession>
<organism evidence="7 8">
    <name type="scientific">Mycolicibacterium komossense</name>
    <dbReference type="NCBI Taxonomy" id="1779"/>
    <lineage>
        <taxon>Bacteria</taxon>
        <taxon>Bacillati</taxon>
        <taxon>Actinomycetota</taxon>
        <taxon>Actinomycetes</taxon>
        <taxon>Mycobacteriales</taxon>
        <taxon>Mycobacteriaceae</taxon>
        <taxon>Mycolicibacterium</taxon>
    </lineage>
</organism>
<name>A0ABT3CJ30_9MYCO</name>
<protein>
    <submittedName>
        <fullName evidence="7">LysR family transcriptional regulator</fullName>
    </submittedName>
</protein>
<sequence>MSDLDLRLLRYFVGLAEARSFTDAARVLHVAQPTLSQGIERLERVVGTTLVDRGPRGSTRSVALTEAGQVLLPAATDILQRIERALQSTRNVAREAPLAIGFGSSTPRDVTSRLLATCDRLAVALSLRHVPWGAELDALRNGSLDLCFLQVPENFTDPQLRVVTLRRVSRVAVFSRDHPLAGRDRLELAELDAEPIIDAASDRDFWIVNPRPSRREPHTVGPPATTVEEMLAFVTAGRGMAITSLSVAQAHGGAELSFVPIIDLDDVVLVIAGNAQDRRLAVTALLAALDAAEVVK</sequence>
<dbReference type="InterPro" id="IPR036388">
    <property type="entry name" value="WH-like_DNA-bd_sf"/>
</dbReference>
<dbReference type="PANTHER" id="PTHR30346">
    <property type="entry name" value="TRANSCRIPTIONAL DUAL REGULATOR HCAR-RELATED"/>
    <property type="match status" value="1"/>
</dbReference>
<proteinExistence type="inferred from homology"/>
<keyword evidence="8" id="KW-1185">Reference proteome</keyword>
<evidence type="ECO:0000256" key="3">
    <source>
        <dbReference type="ARBA" id="ARBA00023125"/>
    </source>
</evidence>
<dbReference type="SUPFAM" id="SSF46785">
    <property type="entry name" value="Winged helix' DNA-binding domain"/>
    <property type="match status" value="1"/>
</dbReference>
<keyword evidence="3" id="KW-0238">DNA-binding</keyword>
<dbReference type="InterPro" id="IPR005119">
    <property type="entry name" value="LysR_subst-bd"/>
</dbReference>
<reference evidence="7 8" key="1">
    <citation type="journal article" date="2022" name="BMC Genomics">
        <title>Comparative genome analysis of mycobacteria focusing on tRNA and non-coding RNA.</title>
        <authorList>
            <person name="Behra P.R.K."/>
            <person name="Pettersson B.M.F."/>
            <person name="Ramesh M."/>
            <person name="Das S."/>
            <person name="Dasgupta S."/>
            <person name="Kirsebom L.A."/>
        </authorList>
    </citation>
    <scope>NUCLEOTIDE SEQUENCE [LARGE SCALE GENOMIC DNA]</scope>
    <source>
        <strain evidence="7 8">DSM 44078</strain>
    </source>
</reference>
<evidence type="ECO:0000313" key="8">
    <source>
        <dbReference type="Proteomes" id="UP001526201"/>
    </source>
</evidence>
<dbReference type="RefSeq" id="WP_264070588.1">
    <property type="nucleotide sequence ID" value="NZ_JACKTY010000041.1"/>
</dbReference>
<keyword evidence="5" id="KW-0804">Transcription</keyword>
<dbReference type="Gene3D" id="1.10.10.10">
    <property type="entry name" value="Winged helix-like DNA-binding domain superfamily/Winged helix DNA-binding domain"/>
    <property type="match status" value="1"/>
</dbReference>
<keyword evidence="2" id="KW-0805">Transcription regulation</keyword>